<dbReference type="SUPFAM" id="SSF90123">
    <property type="entry name" value="ABC transporter transmembrane region"/>
    <property type="match status" value="1"/>
</dbReference>
<dbReference type="AlphaFoldDB" id="A0A1G6IPW2"/>
<comment type="subcellular location">
    <subcellularLocation>
        <location evidence="1">Cell membrane</location>
        <topology evidence="1">Multi-pass membrane protein</topology>
    </subcellularLocation>
</comment>
<dbReference type="PANTHER" id="PTHR11384:SF59">
    <property type="entry name" value="LYSOSOMAL COBALAMIN TRANSPORTER ABCD4"/>
    <property type="match status" value="1"/>
</dbReference>
<protein>
    <submittedName>
        <fullName evidence="11">Putative ATP-binding cassette transporter</fullName>
    </submittedName>
</protein>
<dbReference type="SMART" id="SM00382">
    <property type="entry name" value="AAA"/>
    <property type="match status" value="1"/>
</dbReference>
<dbReference type="CDD" id="cd03223">
    <property type="entry name" value="ABCD_peroxisomal_ALDP"/>
    <property type="match status" value="1"/>
</dbReference>
<dbReference type="SUPFAM" id="SSF52540">
    <property type="entry name" value="P-loop containing nucleoside triphosphate hydrolases"/>
    <property type="match status" value="1"/>
</dbReference>
<feature type="transmembrane region" description="Helical" evidence="8">
    <location>
        <begin position="151"/>
        <end position="170"/>
    </location>
</feature>
<evidence type="ECO:0000259" key="9">
    <source>
        <dbReference type="PROSITE" id="PS50893"/>
    </source>
</evidence>
<dbReference type="Pfam" id="PF00005">
    <property type="entry name" value="ABC_tran"/>
    <property type="match status" value="1"/>
</dbReference>
<dbReference type="InterPro" id="IPR003593">
    <property type="entry name" value="AAA+_ATPase"/>
</dbReference>
<dbReference type="GO" id="GO:0140359">
    <property type="term" value="F:ABC-type transporter activity"/>
    <property type="evidence" value="ECO:0007669"/>
    <property type="project" value="InterPro"/>
</dbReference>
<name>A0A1G6IPW2_9FIRM</name>
<dbReference type="InterPro" id="IPR036640">
    <property type="entry name" value="ABC1_TM_sf"/>
</dbReference>
<feature type="transmembrane region" description="Helical" evidence="8">
    <location>
        <begin position="190"/>
        <end position="207"/>
    </location>
</feature>
<keyword evidence="5 11" id="KW-0067">ATP-binding</keyword>
<dbReference type="GO" id="GO:0016887">
    <property type="term" value="F:ATP hydrolysis activity"/>
    <property type="evidence" value="ECO:0007669"/>
    <property type="project" value="InterPro"/>
</dbReference>
<evidence type="ECO:0000256" key="2">
    <source>
        <dbReference type="ARBA" id="ARBA00022448"/>
    </source>
</evidence>
<evidence type="ECO:0000313" key="12">
    <source>
        <dbReference type="Proteomes" id="UP000198943"/>
    </source>
</evidence>
<keyword evidence="6 8" id="KW-1133">Transmembrane helix</keyword>
<proteinExistence type="predicted"/>
<dbReference type="Gene3D" id="1.20.1560.10">
    <property type="entry name" value="ABC transporter type 1, transmembrane domain"/>
    <property type="match status" value="1"/>
</dbReference>
<dbReference type="PANTHER" id="PTHR11384">
    <property type="entry name" value="ATP-BINDING CASSETTE, SUB-FAMILY D MEMBER"/>
    <property type="match status" value="1"/>
</dbReference>
<evidence type="ECO:0000256" key="5">
    <source>
        <dbReference type="ARBA" id="ARBA00022840"/>
    </source>
</evidence>
<dbReference type="Pfam" id="PF06472">
    <property type="entry name" value="ABC_membrane_2"/>
    <property type="match status" value="1"/>
</dbReference>
<dbReference type="InterPro" id="IPR011527">
    <property type="entry name" value="ABC1_TM_dom"/>
</dbReference>
<keyword evidence="2" id="KW-0813">Transport</keyword>
<keyword evidence="12" id="KW-1185">Reference proteome</keyword>
<dbReference type="InterPro" id="IPR050835">
    <property type="entry name" value="ABC_transporter_sub-D"/>
</dbReference>
<accession>A0A1G6IPW2</accession>
<keyword evidence="4" id="KW-0547">Nucleotide-binding</keyword>
<dbReference type="OrthoDB" id="9810134at2"/>
<evidence type="ECO:0000256" key="4">
    <source>
        <dbReference type="ARBA" id="ARBA00022741"/>
    </source>
</evidence>
<dbReference type="InterPro" id="IPR017871">
    <property type="entry name" value="ABC_transporter-like_CS"/>
</dbReference>
<dbReference type="InterPro" id="IPR003439">
    <property type="entry name" value="ABC_transporter-like_ATP-bd"/>
</dbReference>
<feature type="transmembrane region" description="Helical" evidence="8">
    <location>
        <begin position="281"/>
        <end position="300"/>
    </location>
</feature>
<feature type="transmembrane region" description="Helical" evidence="8">
    <location>
        <begin position="74"/>
        <end position="94"/>
    </location>
</feature>
<dbReference type="Proteomes" id="UP000198943">
    <property type="component" value="Unassembled WGS sequence"/>
</dbReference>
<organism evidence="11 12">
    <name type="scientific">Succiniclasticum ruminis</name>
    <dbReference type="NCBI Taxonomy" id="40841"/>
    <lineage>
        <taxon>Bacteria</taxon>
        <taxon>Bacillati</taxon>
        <taxon>Bacillota</taxon>
        <taxon>Negativicutes</taxon>
        <taxon>Acidaminococcales</taxon>
        <taxon>Acidaminococcaceae</taxon>
        <taxon>Succiniclasticum</taxon>
    </lineage>
</organism>
<evidence type="ECO:0000313" key="11">
    <source>
        <dbReference type="EMBL" id="SDC08528.1"/>
    </source>
</evidence>
<dbReference type="GO" id="GO:0005524">
    <property type="term" value="F:ATP binding"/>
    <property type="evidence" value="ECO:0007669"/>
    <property type="project" value="UniProtKB-KW"/>
</dbReference>
<evidence type="ECO:0000256" key="7">
    <source>
        <dbReference type="ARBA" id="ARBA00023136"/>
    </source>
</evidence>
<dbReference type="InterPro" id="IPR027417">
    <property type="entry name" value="P-loop_NTPase"/>
</dbReference>
<dbReference type="GO" id="GO:0005886">
    <property type="term" value="C:plasma membrane"/>
    <property type="evidence" value="ECO:0007669"/>
    <property type="project" value="UniProtKB-SubCell"/>
</dbReference>
<gene>
    <name evidence="11" type="ORF">SAMN04487864_102181</name>
</gene>
<dbReference type="PROSITE" id="PS50893">
    <property type="entry name" value="ABC_TRANSPORTER_2"/>
    <property type="match status" value="1"/>
</dbReference>
<evidence type="ECO:0000256" key="1">
    <source>
        <dbReference type="ARBA" id="ARBA00004651"/>
    </source>
</evidence>
<dbReference type="PROSITE" id="PS50929">
    <property type="entry name" value="ABC_TM1F"/>
    <property type="match status" value="1"/>
</dbReference>
<dbReference type="PROSITE" id="PS00211">
    <property type="entry name" value="ABC_TRANSPORTER_1"/>
    <property type="match status" value="1"/>
</dbReference>
<feature type="domain" description="ABC transporter" evidence="9">
    <location>
        <begin position="371"/>
        <end position="577"/>
    </location>
</feature>
<feature type="domain" description="ABC transmembrane type-1" evidence="10">
    <location>
        <begin position="32"/>
        <end position="334"/>
    </location>
</feature>
<feature type="transmembrane region" description="Helical" evidence="8">
    <location>
        <begin position="30"/>
        <end position="54"/>
    </location>
</feature>
<dbReference type="Gene3D" id="3.40.50.300">
    <property type="entry name" value="P-loop containing nucleotide triphosphate hydrolases"/>
    <property type="match status" value="1"/>
</dbReference>
<sequence>MKKMDESVRFVKNVWALTKSYWQSEEKKKAYLLLLAIIALTLGVVFMLVQLNQWYNIFYSALQNYEKEKIFSELFHFSWLAFIYIILAVYAFYLQQVLIINWRRWLTNEYIDEWLNHKTYYRLQMFGTATDNPDQRISEDVRMFVEYTLRFGIGILKAFTTFASFVVILYNLSGPLQFKLAGMDIHIPGYLVWTALLYSIIGTWLTYKVGNKLVGLNFVQQKYEADFRFAMMRMRENAESVAFYSGEGHEGSVFKKRFSLLLNNFWSIIKKQKQLTWLNSWYSQIAIIFPLVVAMPRYLAKEITLGGLMQISSAFGRVQESLSYFVDMYSSIAEWQAVVERLTGFGLHMQQVKQENAQQDLQRKPGASDAIVATDMDVTLPDESAVLQNVSFRLEPGTNVLIKGVSGSGKSTLLRALAGIWPYVKGTLEIPEESKLMFIPQRPYLPLGTLKESLLYPGTESRTDEELKQLMEDCCIGYLYEKLYLEADWSHVLSVGEQQRLAFVRALIYKPVWLFLDEASSALDEETEAKVYTLLMEEAQQTTLVSVGHRSTLNKYHQKVLYLDKETHSLYWQEKTLL</sequence>
<keyword evidence="3 8" id="KW-0812">Transmembrane</keyword>
<evidence type="ECO:0000259" key="10">
    <source>
        <dbReference type="PROSITE" id="PS50929"/>
    </source>
</evidence>
<evidence type="ECO:0000256" key="6">
    <source>
        <dbReference type="ARBA" id="ARBA00022989"/>
    </source>
</evidence>
<dbReference type="EMBL" id="FMYW01000002">
    <property type="protein sequence ID" value="SDC08528.1"/>
    <property type="molecule type" value="Genomic_DNA"/>
</dbReference>
<reference evidence="12" key="1">
    <citation type="submission" date="2016-10" db="EMBL/GenBank/DDBJ databases">
        <authorList>
            <person name="Varghese N."/>
            <person name="Submissions S."/>
        </authorList>
    </citation>
    <scope>NUCLEOTIDE SEQUENCE [LARGE SCALE GENOMIC DNA]</scope>
    <source>
        <strain evidence="12">DSM 11005</strain>
    </source>
</reference>
<dbReference type="RefSeq" id="WP_093729352.1">
    <property type="nucleotide sequence ID" value="NZ_FMYW01000002.1"/>
</dbReference>
<keyword evidence="7 8" id="KW-0472">Membrane</keyword>
<evidence type="ECO:0000256" key="3">
    <source>
        <dbReference type="ARBA" id="ARBA00022692"/>
    </source>
</evidence>
<evidence type="ECO:0000256" key="8">
    <source>
        <dbReference type="SAM" id="Phobius"/>
    </source>
</evidence>